<evidence type="ECO:0000256" key="1">
    <source>
        <dbReference type="SAM" id="Phobius"/>
    </source>
</evidence>
<dbReference type="EMBL" id="JAYLLH010000045">
    <property type="protein sequence ID" value="MEC3863254.1"/>
    <property type="molecule type" value="Genomic_DNA"/>
</dbReference>
<feature type="transmembrane region" description="Helical" evidence="1">
    <location>
        <begin position="133"/>
        <end position="152"/>
    </location>
</feature>
<accession>A0ABU6HLC8</accession>
<keyword evidence="1" id="KW-0812">Transmembrane</keyword>
<dbReference type="RefSeq" id="WP_326299323.1">
    <property type="nucleotide sequence ID" value="NZ_JAYLLH010000045.1"/>
</dbReference>
<dbReference type="Pfam" id="PF11157">
    <property type="entry name" value="DUF2937"/>
    <property type="match status" value="1"/>
</dbReference>
<evidence type="ECO:0000313" key="3">
    <source>
        <dbReference type="Proteomes" id="UP001348149"/>
    </source>
</evidence>
<protein>
    <submittedName>
        <fullName evidence="2">DUF2937 family protein</fullName>
    </submittedName>
</protein>
<comment type="caution">
    <text evidence="2">The sequence shown here is derived from an EMBL/GenBank/DDBJ whole genome shotgun (WGS) entry which is preliminary data.</text>
</comment>
<keyword evidence="3" id="KW-1185">Reference proteome</keyword>
<keyword evidence="1" id="KW-1133">Transmembrane helix</keyword>
<dbReference type="InterPro" id="IPR022584">
    <property type="entry name" value="DUF2937"/>
</dbReference>
<keyword evidence="1" id="KW-0472">Membrane</keyword>
<name>A0ABU6HLC8_9RHOB</name>
<sequence length="171" mass="18177">MILRSLTVAAGLTGAAGLSQFPEFSQQYLQRLGGAVDELTVVVTAFDADARAAGLTRQEALADLNSGGTFAQSRSASMQATFDRHARLTADLAALQGAGPFTRLKLLGHLDDSDIARRAWGAYKPALPITFEGVSFAIAGFAVGALLLWAMIRTVKALFRPFARRKVVAHS</sequence>
<evidence type="ECO:0000313" key="2">
    <source>
        <dbReference type="EMBL" id="MEC3863254.1"/>
    </source>
</evidence>
<dbReference type="Proteomes" id="UP001348149">
    <property type="component" value="Unassembled WGS sequence"/>
</dbReference>
<reference evidence="2 3" key="1">
    <citation type="submission" date="2024-01" db="EMBL/GenBank/DDBJ databases">
        <title>Mesobacterium rodlantinim sp. nov., isolated from shallow sea hydrothermal systems off Kueishantao Island.</title>
        <authorList>
            <person name="Su Z."/>
            <person name="Tang K."/>
        </authorList>
    </citation>
    <scope>NUCLEOTIDE SEQUENCE [LARGE SCALE GENOMIC DNA]</scope>
    <source>
        <strain evidence="2 3">TK19101</strain>
    </source>
</reference>
<gene>
    <name evidence="2" type="ORF">VK792_18330</name>
</gene>
<proteinExistence type="predicted"/>
<organism evidence="2 3">
    <name type="scientific">Mesobacterium hydrothermale</name>
    <dbReference type="NCBI Taxonomy" id="3111907"/>
    <lineage>
        <taxon>Bacteria</taxon>
        <taxon>Pseudomonadati</taxon>
        <taxon>Pseudomonadota</taxon>
        <taxon>Alphaproteobacteria</taxon>
        <taxon>Rhodobacterales</taxon>
        <taxon>Roseobacteraceae</taxon>
        <taxon>Mesobacterium</taxon>
    </lineage>
</organism>